<gene>
    <name evidence="1" type="ORF">KUDE01_023842</name>
</gene>
<feature type="non-terminal residue" evidence="1">
    <location>
        <position position="61"/>
    </location>
</feature>
<dbReference type="AlphaFoldDB" id="A0AAD9BHM4"/>
<name>A0AAD9BHM4_DISEL</name>
<evidence type="ECO:0000313" key="1">
    <source>
        <dbReference type="EMBL" id="KAK1883067.1"/>
    </source>
</evidence>
<dbReference type="Proteomes" id="UP001228049">
    <property type="component" value="Unassembled WGS sequence"/>
</dbReference>
<sequence length="61" mass="6394">MAGGVSGDWHRVGGVAGRDYGSHLASVLALCPGASSTFTRQKACQELGVTLRKTLYSLEIN</sequence>
<organism evidence="1 2">
    <name type="scientific">Dissostichus eleginoides</name>
    <name type="common">Patagonian toothfish</name>
    <name type="synonym">Dissostichus amissus</name>
    <dbReference type="NCBI Taxonomy" id="100907"/>
    <lineage>
        <taxon>Eukaryota</taxon>
        <taxon>Metazoa</taxon>
        <taxon>Chordata</taxon>
        <taxon>Craniata</taxon>
        <taxon>Vertebrata</taxon>
        <taxon>Euteleostomi</taxon>
        <taxon>Actinopterygii</taxon>
        <taxon>Neopterygii</taxon>
        <taxon>Teleostei</taxon>
        <taxon>Neoteleostei</taxon>
        <taxon>Acanthomorphata</taxon>
        <taxon>Eupercaria</taxon>
        <taxon>Perciformes</taxon>
        <taxon>Notothenioidei</taxon>
        <taxon>Nototheniidae</taxon>
        <taxon>Dissostichus</taxon>
    </lineage>
</organism>
<dbReference type="EMBL" id="JASDAP010000023">
    <property type="protein sequence ID" value="KAK1883067.1"/>
    <property type="molecule type" value="Genomic_DNA"/>
</dbReference>
<reference evidence="1" key="1">
    <citation type="submission" date="2023-04" db="EMBL/GenBank/DDBJ databases">
        <title>Chromosome-level genome of Chaenocephalus aceratus.</title>
        <authorList>
            <person name="Park H."/>
        </authorList>
    </citation>
    <scope>NUCLEOTIDE SEQUENCE</scope>
    <source>
        <strain evidence="1">DE</strain>
        <tissue evidence="1">Muscle</tissue>
    </source>
</reference>
<evidence type="ECO:0000313" key="2">
    <source>
        <dbReference type="Proteomes" id="UP001228049"/>
    </source>
</evidence>
<protein>
    <submittedName>
        <fullName evidence="1">Replication factor C subunit 1</fullName>
    </submittedName>
</protein>
<proteinExistence type="predicted"/>
<comment type="caution">
    <text evidence="1">The sequence shown here is derived from an EMBL/GenBank/DDBJ whole genome shotgun (WGS) entry which is preliminary data.</text>
</comment>
<accession>A0AAD9BHM4</accession>
<keyword evidence="2" id="KW-1185">Reference proteome</keyword>